<feature type="binding site" evidence="7">
    <location>
        <position position="396"/>
    </location>
    <ligand>
        <name>phosphoenolpyruvate</name>
        <dbReference type="ChEBI" id="CHEBI:58702"/>
    </ligand>
</feature>
<feature type="domain" description="Enolpyruvate transferase" evidence="8">
    <location>
        <begin position="6"/>
        <end position="404"/>
    </location>
</feature>
<accession>A0A061AI93</accession>
<dbReference type="InterPro" id="IPR006264">
    <property type="entry name" value="EPSP_synthase"/>
</dbReference>
<dbReference type="PATRIC" id="fig|35623.3.peg.1248"/>
<feature type="binding site" evidence="7">
    <location>
        <position position="24"/>
    </location>
    <ligand>
        <name>3-phosphoshikimate</name>
        <dbReference type="ChEBI" id="CHEBI:145989"/>
    </ligand>
</feature>
<feature type="binding site" evidence="7">
    <location>
        <position position="327"/>
    </location>
    <ligand>
        <name>phosphoenolpyruvate</name>
        <dbReference type="ChEBI" id="CHEBI:58702"/>
    </ligand>
</feature>
<dbReference type="OrthoDB" id="9809920at2"/>
<dbReference type="UniPathway" id="UPA00053">
    <property type="reaction ID" value="UER00089"/>
</dbReference>
<feature type="binding site" evidence="7">
    <location>
        <position position="84"/>
    </location>
    <ligand>
        <name>phosphoenolpyruvate</name>
        <dbReference type="ChEBI" id="CHEBI:58702"/>
    </ligand>
</feature>
<dbReference type="PANTHER" id="PTHR21090:SF5">
    <property type="entry name" value="PENTAFUNCTIONAL AROM POLYPEPTIDE"/>
    <property type="match status" value="1"/>
</dbReference>
<feature type="binding site" evidence="7">
    <location>
        <position position="296"/>
    </location>
    <ligand>
        <name>3-phosphoshikimate</name>
        <dbReference type="ChEBI" id="CHEBI:145989"/>
    </ligand>
</feature>
<dbReference type="GO" id="GO:0009423">
    <property type="term" value="P:chorismate biosynthetic process"/>
    <property type="evidence" value="ECO:0007669"/>
    <property type="project" value="UniProtKB-UniRule"/>
</dbReference>
<feature type="binding site" evidence="7">
    <location>
        <position position="157"/>
    </location>
    <ligand>
        <name>phosphoenolpyruvate</name>
        <dbReference type="ChEBI" id="CHEBI:58702"/>
    </ligand>
</feature>
<dbReference type="PROSITE" id="PS00885">
    <property type="entry name" value="EPSP_SYNTHASE_2"/>
    <property type="match status" value="1"/>
</dbReference>
<dbReference type="NCBIfam" id="TIGR01356">
    <property type="entry name" value="aroA"/>
    <property type="match status" value="1"/>
</dbReference>
<dbReference type="Pfam" id="PF00275">
    <property type="entry name" value="EPSP_synthase"/>
    <property type="match status" value="1"/>
</dbReference>
<evidence type="ECO:0000256" key="5">
    <source>
        <dbReference type="ARBA" id="ARBA00023141"/>
    </source>
</evidence>
<dbReference type="PIRSF" id="PIRSF000505">
    <property type="entry name" value="EPSPS"/>
    <property type="match status" value="1"/>
</dbReference>
<dbReference type="Gene3D" id="3.65.10.10">
    <property type="entry name" value="Enolpyruvate transferase domain"/>
    <property type="match status" value="2"/>
</dbReference>
<comment type="caution">
    <text evidence="7">Lacks conserved residue(s) required for the propagation of feature annotation.</text>
</comment>
<evidence type="ECO:0000256" key="7">
    <source>
        <dbReference type="HAMAP-Rule" id="MF_00210"/>
    </source>
</evidence>
<keyword evidence="4 7" id="KW-0808">Transferase</keyword>
<sequence>MITITPSALSGSIKIVSSKSLSHRYVIASSLANGLSQVYNILDSDDLVATKNALIQLGVCIQNQQIQGGMKLEKPVTIDCKESGSTLRFLIPIAMLFDQEVTFIGENKLPYRTLQMYEDMFKENYLFKHDEDKFLPLTVKGPLKSGTFELRGDVSSQFITGLLYALPLLDGDSKIVITTTLESIGYIHLTLDVLKQFGIQIDFKDNVFYVSGNQTYQAGSYEVEGDYSGAAFFIAAGIIGEKLELKGLRKDSLQGDQEMIDFVKQMGGKILEIEDGYEVLPSITKGITIDIGQTPDLGPILMVLAALSEGKTTFLNASRLRIKESDRLEAMIQNLTILGVRVESSNDSCTIYGVKSFLGNKKVSSFKDHRIAMAMAIASIRAEGPITIDEEHVVSKSYPSFFEEFKRLGGSFK</sequence>
<name>A0A061AI93_9MOLU</name>
<comment type="pathway">
    <text evidence="1 7">Metabolic intermediate biosynthesis; chorismate biosynthesis; chorismate from D-erythrose 4-phosphate and phosphoenolpyruvate: step 6/7.</text>
</comment>
<gene>
    <name evidence="7 9" type="primary">aroA</name>
    <name evidence="9" type="ORF">Aocu_12480</name>
</gene>
<dbReference type="EC" id="2.5.1.19" evidence="7"/>
<dbReference type="GO" id="GO:0005737">
    <property type="term" value="C:cytoplasm"/>
    <property type="evidence" value="ECO:0007669"/>
    <property type="project" value="UniProtKB-SubCell"/>
</dbReference>
<comment type="similarity">
    <text evidence="2 7">Belongs to the EPSP synthase family.</text>
</comment>
<keyword evidence="5 7" id="KW-0057">Aromatic amino acid biosynthesis</keyword>
<dbReference type="GO" id="GO:0008652">
    <property type="term" value="P:amino acid biosynthetic process"/>
    <property type="evidence" value="ECO:0007669"/>
    <property type="project" value="UniProtKB-KW"/>
</dbReference>
<organism evidence="9 10">
    <name type="scientific">Acholeplasma oculi</name>
    <dbReference type="NCBI Taxonomy" id="35623"/>
    <lineage>
        <taxon>Bacteria</taxon>
        <taxon>Bacillati</taxon>
        <taxon>Mycoplasmatota</taxon>
        <taxon>Mollicutes</taxon>
        <taxon>Acholeplasmatales</taxon>
        <taxon>Acholeplasmataceae</taxon>
        <taxon>Acholeplasma</taxon>
    </lineage>
</organism>
<dbReference type="InterPro" id="IPR023193">
    <property type="entry name" value="EPSP_synthase_CS"/>
</dbReference>
<feature type="binding site" evidence="7">
    <location>
        <position position="156"/>
    </location>
    <ligand>
        <name>3-phosphoshikimate</name>
        <dbReference type="ChEBI" id="CHEBI:145989"/>
    </ligand>
</feature>
<dbReference type="HOGENOM" id="CLU_024321_0_0_14"/>
<dbReference type="InParanoid" id="A0A061AI93"/>
<feature type="binding site" evidence="7">
    <location>
        <position position="19"/>
    </location>
    <ligand>
        <name>3-phosphoshikimate</name>
        <dbReference type="ChEBI" id="CHEBI:145989"/>
    </ligand>
</feature>
<dbReference type="STRING" id="35623.Aocu_12480"/>
<feature type="binding site" evidence="7">
    <location>
        <position position="19"/>
    </location>
    <ligand>
        <name>phosphoenolpyruvate</name>
        <dbReference type="ChEBI" id="CHEBI:58702"/>
    </ligand>
</feature>
<dbReference type="InterPro" id="IPR013792">
    <property type="entry name" value="RNA3'P_cycl/enolpyr_Trfase_a/b"/>
</dbReference>
<comment type="subcellular location">
    <subcellularLocation>
        <location evidence="7">Cytoplasm</location>
    </subcellularLocation>
</comment>
<feature type="binding site" evidence="7">
    <location>
        <position position="112"/>
    </location>
    <ligand>
        <name>phosphoenolpyruvate</name>
        <dbReference type="ChEBI" id="CHEBI:58702"/>
    </ligand>
</feature>
<dbReference type="GO" id="GO:0009073">
    <property type="term" value="P:aromatic amino acid family biosynthetic process"/>
    <property type="evidence" value="ECO:0007669"/>
    <property type="project" value="UniProtKB-KW"/>
</dbReference>
<evidence type="ECO:0000259" key="8">
    <source>
        <dbReference type="Pfam" id="PF00275"/>
    </source>
</evidence>
<proteinExistence type="inferred from homology"/>
<feature type="binding site" evidence="7">
    <location>
        <position position="370"/>
    </location>
    <ligand>
        <name>phosphoenolpyruvate</name>
        <dbReference type="ChEBI" id="CHEBI:58702"/>
    </ligand>
</feature>
<dbReference type="EMBL" id="LK028559">
    <property type="protein sequence ID" value="CDR31321.1"/>
    <property type="molecule type" value="Genomic_DNA"/>
</dbReference>
<keyword evidence="7" id="KW-0963">Cytoplasm</keyword>
<feature type="active site" description="Proton acceptor" evidence="7">
    <location>
        <position position="296"/>
    </location>
</feature>
<reference evidence="10" key="1">
    <citation type="submission" date="2014-05" db="EMBL/GenBank/DDBJ databases">
        <authorList>
            <person name="Kube M."/>
        </authorList>
    </citation>
    <scope>NUCLEOTIDE SEQUENCE [LARGE SCALE GENOMIC DNA]</scope>
</reference>
<dbReference type="AlphaFoldDB" id="A0A061AI93"/>
<evidence type="ECO:0000256" key="1">
    <source>
        <dbReference type="ARBA" id="ARBA00004811"/>
    </source>
</evidence>
<evidence type="ECO:0000256" key="4">
    <source>
        <dbReference type="ARBA" id="ARBA00022679"/>
    </source>
</evidence>
<protein>
    <recommendedName>
        <fullName evidence="7">3-phosphoshikimate 1-carboxyvinyltransferase</fullName>
        <ecNumber evidence="7">2.5.1.19</ecNumber>
    </recommendedName>
    <alternativeName>
        <fullName evidence="7">5-enolpyruvylshikimate-3-phosphate synthase</fullName>
        <shortName evidence="7">EPSP synthase</shortName>
        <shortName evidence="7">EPSPS</shortName>
    </alternativeName>
</protein>
<dbReference type="GO" id="GO:0003866">
    <property type="term" value="F:3-phosphoshikimate 1-carboxyvinyltransferase activity"/>
    <property type="evidence" value="ECO:0007669"/>
    <property type="project" value="UniProtKB-UniRule"/>
</dbReference>
<evidence type="ECO:0000313" key="10">
    <source>
        <dbReference type="Proteomes" id="UP000032434"/>
    </source>
</evidence>
<feature type="binding site" evidence="7">
    <location>
        <position position="183"/>
    </location>
    <ligand>
        <name>3-phosphoshikimate</name>
        <dbReference type="ChEBI" id="CHEBI:145989"/>
    </ligand>
</feature>
<keyword evidence="10" id="KW-1185">Reference proteome</keyword>
<evidence type="ECO:0000256" key="2">
    <source>
        <dbReference type="ARBA" id="ARBA00009948"/>
    </source>
</evidence>
<feature type="binding site" evidence="7">
    <location>
        <position position="157"/>
    </location>
    <ligand>
        <name>3-phosphoshikimate</name>
        <dbReference type="ChEBI" id="CHEBI:145989"/>
    </ligand>
</feature>
<dbReference type="InterPro" id="IPR001986">
    <property type="entry name" value="Enolpyruvate_Tfrase_dom"/>
</dbReference>
<comment type="subunit">
    <text evidence="7">Monomer.</text>
</comment>
<feature type="binding site" evidence="7">
    <location>
        <position position="20"/>
    </location>
    <ligand>
        <name>3-phosphoshikimate</name>
        <dbReference type="ChEBI" id="CHEBI:145989"/>
    </ligand>
</feature>
<comment type="function">
    <text evidence="7">Catalyzes the transfer of the enolpyruvyl moiety of phosphoenolpyruvate (PEP) to the 5-hydroxyl of shikimate-3-phosphate (S3P) to produce enolpyruvyl shikimate-3-phosphate and inorganic phosphate.</text>
</comment>
<dbReference type="PANTHER" id="PTHR21090">
    <property type="entry name" value="AROM/DEHYDROQUINATE SYNTHASE"/>
    <property type="match status" value="1"/>
</dbReference>
<feature type="binding site" evidence="7">
    <location>
        <position position="323"/>
    </location>
    <ligand>
        <name>3-phosphoshikimate</name>
        <dbReference type="ChEBI" id="CHEBI:145989"/>
    </ligand>
</feature>
<dbReference type="SUPFAM" id="SSF55205">
    <property type="entry name" value="EPT/RTPC-like"/>
    <property type="match status" value="1"/>
</dbReference>
<dbReference type="InterPro" id="IPR036968">
    <property type="entry name" value="Enolpyruvate_Tfrase_sf"/>
</dbReference>
<evidence type="ECO:0000256" key="6">
    <source>
        <dbReference type="ARBA" id="ARBA00044633"/>
    </source>
</evidence>
<comment type="catalytic activity">
    <reaction evidence="6">
        <text>3-phosphoshikimate + phosphoenolpyruvate = 5-O-(1-carboxyvinyl)-3-phosphoshikimate + phosphate</text>
        <dbReference type="Rhea" id="RHEA:21256"/>
        <dbReference type="ChEBI" id="CHEBI:43474"/>
        <dbReference type="ChEBI" id="CHEBI:57701"/>
        <dbReference type="ChEBI" id="CHEBI:58702"/>
        <dbReference type="ChEBI" id="CHEBI:145989"/>
        <dbReference type="EC" id="2.5.1.19"/>
    </reaction>
    <physiologicalReaction direction="left-to-right" evidence="6">
        <dbReference type="Rhea" id="RHEA:21257"/>
    </physiologicalReaction>
</comment>
<dbReference type="KEGG" id="aoc:Aocu_12480"/>
<evidence type="ECO:0000256" key="3">
    <source>
        <dbReference type="ARBA" id="ARBA00022605"/>
    </source>
</evidence>
<dbReference type="FunCoup" id="A0A061AI93">
    <property type="interactions" value="211"/>
</dbReference>
<feature type="binding site" evidence="7">
    <location>
        <position position="155"/>
    </location>
    <ligand>
        <name>3-phosphoshikimate</name>
        <dbReference type="ChEBI" id="CHEBI:145989"/>
    </ligand>
</feature>
<dbReference type="CDD" id="cd01556">
    <property type="entry name" value="EPSP_synthase"/>
    <property type="match status" value="1"/>
</dbReference>
<dbReference type="RefSeq" id="WP_045749751.1">
    <property type="nucleotide sequence ID" value="NZ_FUZK01000001.1"/>
</dbReference>
<keyword evidence="3 7" id="KW-0028">Amino-acid biosynthesis</keyword>
<dbReference type="Proteomes" id="UP000032434">
    <property type="component" value="Chromosome 1"/>
</dbReference>
<dbReference type="HAMAP" id="MF_00210">
    <property type="entry name" value="EPSP_synth"/>
    <property type="match status" value="1"/>
</dbReference>
<evidence type="ECO:0000313" key="9">
    <source>
        <dbReference type="EMBL" id="CDR31321.1"/>
    </source>
</evidence>